<accession>A0A1P8WIN1</accession>
<sequence length="43" mass="5207">MMIFQDDFYIFGRQFWKLALSKQDFAARHYDISPFLVEVNFNG</sequence>
<dbReference type="AlphaFoldDB" id="A0A1P8WIN1"/>
<name>A0A1P8WIN1_9PLAN</name>
<dbReference type="STRING" id="1891926.Fuma_03540"/>
<evidence type="ECO:0000313" key="1">
    <source>
        <dbReference type="EMBL" id="APZ93922.1"/>
    </source>
</evidence>
<dbReference type="KEGG" id="fmr:Fuma_03540"/>
<reference evidence="1 2" key="1">
    <citation type="journal article" date="2016" name="Front. Microbiol.">
        <title>Fuerstia marisgermanicae gen. nov., sp. nov., an Unusual Member of the Phylum Planctomycetes from the German Wadden Sea.</title>
        <authorList>
            <person name="Kohn T."/>
            <person name="Heuer A."/>
            <person name="Jogler M."/>
            <person name="Vollmers J."/>
            <person name="Boedeker C."/>
            <person name="Bunk B."/>
            <person name="Rast P."/>
            <person name="Borchert D."/>
            <person name="Glockner I."/>
            <person name="Freese H.M."/>
            <person name="Klenk H.P."/>
            <person name="Overmann J."/>
            <person name="Kaster A.K."/>
            <person name="Rohde M."/>
            <person name="Wiegand S."/>
            <person name="Jogler C."/>
        </authorList>
    </citation>
    <scope>NUCLEOTIDE SEQUENCE [LARGE SCALE GENOMIC DNA]</scope>
    <source>
        <strain evidence="1 2">NH11</strain>
    </source>
</reference>
<dbReference type="RefSeq" id="WP_257787775.1">
    <property type="nucleotide sequence ID" value="NZ_CP017641.1"/>
</dbReference>
<gene>
    <name evidence="1" type="ORF">Fuma_03540</name>
</gene>
<keyword evidence="2" id="KW-1185">Reference proteome</keyword>
<dbReference type="EMBL" id="CP017641">
    <property type="protein sequence ID" value="APZ93922.1"/>
    <property type="molecule type" value="Genomic_DNA"/>
</dbReference>
<organism evidence="1 2">
    <name type="scientific">Fuerstiella marisgermanici</name>
    <dbReference type="NCBI Taxonomy" id="1891926"/>
    <lineage>
        <taxon>Bacteria</taxon>
        <taxon>Pseudomonadati</taxon>
        <taxon>Planctomycetota</taxon>
        <taxon>Planctomycetia</taxon>
        <taxon>Planctomycetales</taxon>
        <taxon>Planctomycetaceae</taxon>
        <taxon>Fuerstiella</taxon>
    </lineage>
</organism>
<dbReference type="Proteomes" id="UP000187735">
    <property type="component" value="Chromosome"/>
</dbReference>
<protein>
    <submittedName>
        <fullName evidence="1">Uncharacterized protein</fullName>
    </submittedName>
</protein>
<proteinExistence type="predicted"/>
<evidence type="ECO:0000313" key="2">
    <source>
        <dbReference type="Proteomes" id="UP000187735"/>
    </source>
</evidence>